<keyword evidence="4" id="KW-1185">Reference proteome</keyword>
<protein>
    <submittedName>
        <fullName evidence="3">Methyltransferase family protein</fullName>
    </submittedName>
</protein>
<comment type="caution">
    <text evidence="3">The sequence shown here is derived from an EMBL/GenBank/DDBJ whole genome shotgun (WGS) entry which is preliminary data.</text>
</comment>
<dbReference type="Proteomes" id="UP000295468">
    <property type="component" value="Unassembled WGS sequence"/>
</dbReference>
<dbReference type="CDD" id="cd02440">
    <property type="entry name" value="AdoMet_MTases"/>
    <property type="match status" value="1"/>
</dbReference>
<dbReference type="EMBL" id="SNYI01000002">
    <property type="protein sequence ID" value="TDQ31348.1"/>
    <property type="molecule type" value="Genomic_DNA"/>
</dbReference>
<gene>
    <name evidence="3" type="ORF">CLV82_2056</name>
</gene>
<dbReference type="InterPro" id="IPR029063">
    <property type="entry name" value="SAM-dependent_MTases_sf"/>
</dbReference>
<dbReference type="PANTHER" id="PTHR43861">
    <property type="entry name" value="TRANS-ACONITATE 2-METHYLTRANSFERASE-RELATED"/>
    <property type="match status" value="1"/>
</dbReference>
<dbReference type="SUPFAM" id="SSF53335">
    <property type="entry name" value="S-adenosyl-L-methionine-dependent methyltransferases"/>
    <property type="match status" value="1"/>
</dbReference>
<keyword evidence="1 3" id="KW-0808">Transferase</keyword>
<dbReference type="RefSeq" id="WP_133644180.1">
    <property type="nucleotide sequence ID" value="NZ_SNYI01000002.1"/>
</dbReference>
<name>A0A4R6TN80_9FLAO</name>
<accession>A0A4R6TN80</accession>
<dbReference type="Pfam" id="PF13649">
    <property type="entry name" value="Methyltransf_25"/>
    <property type="match status" value="1"/>
</dbReference>
<evidence type="ECO:0000313" key="3">
    <source>
        <dbReference type="EMBL" id="TDQ31348.1"/>
    </source>
</evidence>
<sequence>MTDFSKRSRQAEAMDDPGLGVQELDRVFKDLNRTNVLLAGQRITLSAVSKLLKPGYEVKYHIADMGCGDGDMLRRLAKHCRKRGIGVTLTGIDNSDAALEIARRKSKTYPEITFFKGDLLQLETFSCDILLCTLTLHHFPDDKISRILDNFSRSARQAIIIQELQRNRVAYYLFKLFSLIFIKTKIAKEDGLISIRSGFREKELEHFADQLSEWQHTIRWQWLFRYLWVIQAKAPRIYD</sequence>
<evidence type="ECO:0000313" key="4">
    <source>
        <dbReference type="Proteomes" id="UP000295468"/>
    </source>
</evidence>
<dbReference type="GO" id="GO:0008168">
    <property type="term" value="F:methyltransferase activity"/>
    <property type="evidence" value="ECO:0007669"/>
    <property type="project" value="UniProtKB-KW"/>
</dbReference>
<proteinExistence type="predicted"/>
<organism evidence="3 4">
    <name type="scientific">Zeaxanthinibacter enoshimensis</name>
    <dbReference type="NCBI Taxonomy" id="392009"/>
    <lineage>
        <taxon>Bacteria</taxon>
        <taxon>Pseudomonadati</taxon>
        <taxon>Bacteroidota</taxon>
        <taxon>Flavobacteriia</taxon>
        <taxon>Flavobacteriales</taxon>
        <taxon>Flavobacteriaceae</taxon>
        <taxon>Zeaxanthinibacter</taxon>
    </lineage>
</organism>
<dbReference type="InterPro" id="IPR041698">
    <property type="entry name" value="Methyltransf_25"/>
</dbReference>
<feature type="domain" description="Methyltransferase" evidence="2">
    <location>
        <begin position="62"/>
        <end position="156"/>
    </location>
</feature>
<keyword evidence="3" id="KW-0489">Methyltransferase</keyword>
<reference evidence="3 4" key="1">
    <citation type="submission" date="2019-03" db="EMBL/GenBank/DDBJ databases">
        <title>Genomic Encyclopedia of Archaeal and Bacterial Type Strains, Phase II (KMG-II): from individual species to whole genera.</title>
        <authorList>
            <person name="Goeker M."/>
        </authorList>
    </citation>
    <scope>NUCLEOTIDE SEQUENCE [LARGE SCALE GENOMIC DNA]</scope>
    <source>
        <strain evidence="3 4">DSM 18435</strain>
    </source>
</reference>
<dbReference type="GO" id="GO:0032259">
    <property type="term" value="P:methylation"/>
    <property type="evidence" value="ECO:0007669"/>
    <property type="project" value="UniProtKB-KW"/>
</dbReference>
<dbReference type="OrthoDB" id="9800454at2"/>
<dbReference type="Gene3D" id="3.40.50.150">
    <property type="entry name" value="Vaccinia Virus protein VP39"/>
    <property type="match status" value="1"/>
</dbReference>
<evidence type="ECO:0000259" key="2">
    <source>
        <dbReference type="Pfam" id="PF13649"/>
    </source>
</evidence>
<dbReference type="AlphaFoldDB" id="A0A4R6TN80"/>
<evidence type="ECO:0000256" key="1">
    <source>
        <dbReference type="ARBA" id="ARBA00022679"/>
    </source>
</evidence>